<dbReference type="AlphaFoldDB" id="A0A2M8RDJ4"/>
<comment type="caution">
    <text evidence="1">The sequence shown here is derived from an EMBL/GenBank/DDBJ whole genome shotgun (WGS) entry which is preliminary data.</text>
</comment>
<evidence type="ECO:0000313" key="2">
    <source>
        <dbReference type="Proteomes" id="UP000231194"/>
    </source>
</evidence>
<accession>A0A2M8RDJ4</accession>
<dbReference type="Proteomes" id="UP000231194">
    <property type="component" value="Unassembled WGS sequence"/>
</dbReference>
<gene>
    <name evidence="1" type="ORF">CVM73_06985</name>
</gene>
<dbReference type="RefSeq" id="WP_100231272.1">
    <property type="nucleotide sequence ID" value="NZ_PGVG01000004.1"/>
</dbReference>
<reference evidence="1 2" key="1">
    <citation type="submission" date="2017-11" db="EMBL/GenBank/DDBJ databases">
        <title>Bradyrhizobium forestalis sp. nov., an efficient nitrogen-fixing bacterium isolated from nodules of forest legume species in the Amazon.</title>
        <authorList>
            <person name="Costa E.M."/>
            <person name="Guimaraes A."/>
            <person name="Carvalho T.S."/>
            <person name="Rodrigues T.L."/>
            <person name="Ribeiro P.R.A."/>
            <person name="Lebbe L."/>
            <person name="Willems A."/>
            <person name="Moreira F.M.S."/>
        </authorList>
    </citation>
    <scope>NUCLEOTIDE SEQUENCE [LARGE SCALE GENOMIC DNA]</scope>
    <source>
        <strain evidence="1 2">INPA54B</strain>
    </source>
</reference>
<evidence type="ECO:0000313" key="1">
    <source>
        <dbReference type="EMBL" id="PJG55888.1"/>
    </source>
</evidence>
<dbReference type="EMBL" id="PGVG01000004">
    <property type="protein sequence ID" value="PJG55888.1"/>
    <property type="molecule type" value="Genomic_DNA"/>
</dbReference>
<keyword evidence="2" id="KW-1185">Reference proteome</keyword>
<protein>
    <submittedName>
        <fullName evidence="1">Uncharacterized protein</fullName>
    </submittedName>
</protein>
<sequence>MQLALVKRQPKRRCRIPRRPHPSLDYFFGRLERADGTLDHDAGLDNSDLDRLFGSQRRHRDYFSRTAP</sequence>
<name>A0A2M8RDJ4_9BRAD</name>
<proteinExistence type="predicted"/>
<organism evidence="1 2">
    <name type="scientific">Bradyrhizobium forestalis</name>
    <dbReference type="NCBI Taxonomy" id="1419263"/>
    <lineage>
        <taxon>Bacteria</taxon>
        <taxon>Pseudomonadati</taxon>
        <taxon>Pseudomonadota</taxon>
        <taxon>Alphaproteobacteria</taxon>
        <taxon>Hyphomicrobiales</taxon>
        <taxon>Nitrobacteraceae</taxon>
        <taxon>Bradyrhizobium</taxon>
    </lineage>
</organism>
<dbReference type="OrthoDB" id="8254648at2"/>